<dbReference type="PANTHER" id="PTHR42693:SF53">
    <property type="entry name" value="ENDO-4-O-SULFATASE"/>
    <property type="match status" value="1"/>
</dbReference>
<dbReference type="InterPro" id="IPR000917">
    <property type="entry name" value="Sulfatase_N"/>
</dbReference>
<feature type="domain" description="Sulfatase N-terminal" evidence="3">
    <location>
        <begin position="17"/>
        <end position="303"/>
    </location>
</feature>
<accession>A0A381TNP9</accession>
<name>A0A381TNP9_9ZZZZ</name>
<evidence type="ECO:0000256" key="1">
    <source>
        <dbReference type="ARBA" id="ARBA00008779"/>
    </source>
</evidence>
<dbReference type="EMBL" id="UINC01004724">
    <property type="protein sequence ID" value="SVA16407.1"/>
    <property type="molecule type" value="Genomic_DNA"/>
</dbReference>
<dbReference type="PANTHER" id="PTHR42693">
    <property type="entry name" value="ARYLSULFATASE FAMILY MEMBER"/>
    <property type="match status" value="1"/>
</dbReference>
<keyword evidence="2" id="KW-0378">Hydrolase</keyword>
<evidence type="ECO:0000313" key="4">
    <source>
        <dbReference type="EMBL" id="SVA16407.1"/>
    </source>
</evidence>
<dbReference type="InterPro" id="IPR017850">
    <property type="entry name" value="Alkaline_phosphatase_core_sf"/>
</dbReference>
<dbReference type="Pfam" id="PF00884">
    <property type="entry name" value="Sulfatase"/>
    <property type="match status" value="1"/>
</dbReference>
<evidence type="ECO:0000259" key="3">
    <source>
        <dbReference type="Pfam" id="PF00884"/>
    </source>
</evidence>
<sequence>MLFAALGQALVSGAKRPNILLIVSEDNGPELGCYGDPYVKTPVLDRLAANGIRFTRAYVPQAGCSQSRAALLTGLYPHQNGQIGLATWKFRLYDENTPNLIRSLKQAGYRTGLIGKLHINPASAFPFDVKKIPSANFSRKQLGAYAFEAGRFIKESDRPFFLSVNYPDAHRPFLKTAGGLPIKPLTGSDVKSLPYFGVDTPELREQMANYYNCISRLDSLIGELLNVLRESGKFDNTFIVYMGDHGADLLRGKRTSYEGGVRVPLIMHWLGRGKPGRTTVKGVRNELVTTLDLMPTFLEIAGAKPVVGLPGRSLVSMVEHNIDEWRRYLFTEFHTHSAHNFYPQRTIRDERYKLIHNLLPDEINPGYRFTVERFFGGLNEVISRSTEPVRSAYTLMNRPPAYELYDLESDPFEFRNLVDEPEHSGTLKRLQGQLQTWRVKTNDPLLQQENIVRLKREIDACFKDGTPNKQSLSLNYWDYFFKVRN</sequence>
<dbReference type="AlphaFoldDB" id="A0A381TNP9"/>
<protein>
    <recommendedName>
        <fullName evidence="3">Sulfatase N-terminal domain-containing protein</fullName>
    </recommendedName>
</protein>
<organism evidence="4">
    <name type="scientific">marine metagenome</name>
    <dbReference type="NCBI Taxonomy" id="408172"/>
    <lineage>
        <taxon>unclassified sequences</taxon>
        <taxon>metagenomes</taxon>
        <taxon>ecological metagenomes</taxon>
    </lineage>
</organism>
<evidence type="ECO:0000256" key="2">
    <source>
        <dbReference type="ARBA" id="ARBA00022801"/>
    </source>
</evidence>
<dbReference type="Gene3D" id="3.40.720.10">
    <property type="entry name" value="Alkaline Phosphatase, subunit A"/>
    <property type="match status" value="1"/>
</dbReference>
<dbReference type="GO" id="GO:0004065">
    <property type="term" value="F:arylsulfatase activity"/>
    <property type="evidence" value="ECO:0007669"/>
    <property type="project" value="TreeGrafter"/>
</dbReference>
<dbReference type="SUPFAM" id="SSF53649">
    <property type="entry name" value="Alkaline phosphatase-like"/>
    <property type="match status" value="1"/>
</dbReference>
<proteinExistence type="inferred from homology"/>
<gene>
    <name evidence="4" type="ORF">METZ01_LOCUS69261</name>
</gene>
<dbReference type="CDD" id="cd16027">
    <property type="entry name" value="SGSH"/>
    <property type="match status" value="1"/>
</dbReference>
<dbReference type="InterPro" id="IPR050738">
    <property type="entry name" value="Sulfatase"/>
</dbReference>
<comment type="similarity">
    <text evidence="1">Belongs to the sulfatase family.</text>
</comment>
<reference evidence="4" key="1">
    <citation type="submission" date="2018-05" db="EMBL/GenBank/DDBJ databases">
        <authorList>
            <person name="Lanie J.A."/>
            <person name="Ng W.-L."/>
            <person name="Kazmierczak K.M."/>
            <person name="Andrzejewski T.M."/>
            <person name="Davidsen T.M."/>
            <person name="Wayne K.J."/>
            <person name="Tettelin H."/>
            <person name="Glass J.I."/>
            <person name="Rusch D."/>
            <person name="Podicherti R."/>
            <person name="Tsui H.-C.T."/>
            <person name="Winkler M.E."/>
        </authorList>
    </citation>
    <scope>NUCLEOTIDE SEQUENCE</scope>
</reference>